<protein>
    <recommendedName>
        <fullName evidence="3">DUF1294 domain-containing protein</fullName>
    </recommendedName>
</protein>
<dbReference type="InterPro" id="IPR010718">
    <property type="entry name" value="DUF1294"/>
</dbReference>
<name>A0A644WMK8_9ZZZZ</name>
<keyword evidence="1" id="KW-1133">Transmembrane helix</keyword>
<keyword evidence="1" id="KW-0812">Transmembrane</keyword>
<dbReference type="InterPro" id="IPR012156">
    <property type="entry name" value="Cold_shock_CspA"/>
</dbReference>
<dbReference type="AlphaFoldDB" id="A0A644WMK8"/>
<proteinExistence type="predicted"/>
<evidence type="ECO:0008006" key="3">
    <source>
        <dbReference type="Google" id="ProtNLM"/>
    </source>
</evidence>
<keyword evidence="1" id="KW-0472">Membrane</keyword>
<feature type="transmembrane region" description="Helical" evidence="1">
    <location>
        <begin position="37"/>
        <end position="55"/>
    </location>
</feature>
<gene>
    <name evidence="2" type="ORF">SDC9_51140</name>
</gene>
<comment type="caution">
    <text evidence="2">The sequence shown here is derived from an EMBL/GenBank/DDBJ whole genome shotgun (WGS) entry which is preliminary data.</text>
</comment>
<dbReference type="PIRSF" id="PIRSF002599">
    <property type="entry name" value="Cold_shock_A"/>
    <property type="match status" value="1"/>
</dbReference>
<accession>A0A644WMK8</accession>
<evidence type="ECO:0000313" key="2">
    <source>
        <dbReference type="EMBL" id="MPM04859.1"/>
    </source>
</evidence>
<feature type="transmembrane region" description="Helical" evidence="1">
    <location>
        <begin position="67"/>
        <end position="86"/>
    </location>
</feature>
<dbReference type="Pfam" id="PF06961">
    <property type="entry name" value="DUF1294"/>
    <property type="match status" value="1"/>
</dbReference>
<sequence length="87" mass="9460">MTEALLPAFLGVNILAFVLMGWDKLMAKASARRIPENTLLLAALFGGGAGAFLGMKLFRHKTRHPRFFLVLPVVAALQVGALVYFAM</sequence>
<organism evidence="2">
    <name type="scientific">bioreactor metagenome</name>
    <dbReference type="NCBI Taxonomy" id="1076179"/>
    <lineage>
        <taxon>unclassified sequences</taxon>
        <taxon>metagenomes</taxon>
        <taxon>ecological metagenomes</taxon>
    </lineage>
</organism>
<evidence type="ECO:0000256" key="1">
    <source>
        <dbReference type="SAM" id="Phobius"/>
    </source>
</evidence>
<dbReference type="EMBL" id="VSSQ01001077">
    <property type="protein sequence ID" value="MPM04859.1"/>
    <property type="molecule type" value="Genomic_DNA"/>
</dbReference>
<reference evidence="2" key="1">
    <citation type="submission" date="2019-08" db="EMBL/GenBank/DDBJ databases">
        <authorList>
            <person name="Kucharzyk K."/>
            <person name="Murdoch R.W."/>
            <person name="Higgins S."/>
            <person name="Loffler F."/>
        </authorList>
    </citation>
    <scope>NUCLEOTIDE SEQUENCE</scope>
</reference>
<dbReference type="GO" id="GO:0003676">
    <property type="term" value="F:nucleic acid binding"/>
    <property type="evidence" value="ECO:0007669"/>
    <property type="project" value="InterPro"/>
</dbReference>